<evidence type="ECO:0000313" key="3">
    <source>
        <dbReference type="Proteomes" id="UP000471560"/>
    </source>
</evidence>
<dbReference type="InterPro" id="IPR000326">
    <property type="entry name" value="PAP2/HPO"/>
</dbReference>
<reference evidence="2 3" key="1">
    <citation type="submission" date="2019-12" db="EMBL/GenBank/DDBJ databases">
        <title>Rhizobium genotypes associated with high levels of biological nitrogen fixation by grain legumes in a temperate-maritime cropping system.</title>
        <authorList>
            <person name="Maluk M."/>
            <person name="Francesc Ferrando Molina F."/>
            <person name="Lopez Del Egido L."/>
            <person name="Lafos M."/>
            <person name="Langarica-Fuentes A."/>
            <person name="Gebre Yohannes G."/>
            <person name="Young M.W."/>
            <person name="Martin P."/>
            <person name="Gantlett R."/>
            <person name="Kenicer G."/>
            <person name="Hawes C."/>
            <person name="Begg G.S."/>
            <person name="Quilliam R.S."/>
            <person name="Squire G.R."/>
            <person name="Poole P.S."/>
            <person name="Young P.W."/>
            <person name="Iannetta P.M."/>
            <person name="James E.K."/>
        </authorList>
    </citation>
    <scope>NUCLEOTIDE SEQUENCE [LARGE SCALE GENOMIC DNA]</scope>
    <source>
        <strain evidence="2 3">JHI1096</strain>
    </source>
</reference>
<comment type="caution">
    <text evidence="2">The sequence shown here is derived from an EMBL/GenBank/DDBJ whole genome shotgun (WGS) entry which is preliminary data.</text>
</comment>
<dbReference type="Gene3D" id="1.20.144.10">
    <property type="entry name" value="Phosphatidic acid phosphatase type 2/haloperoxidase"/>
    <property type="match status" value="1"/>
</dbReference>
<sequence>MEADTTEESQSKIVLFLNSYKFRIEPDTVLPCEPRDDAGADPLAGASPAAPVAASEAVLFFGTDDDGSPLPGPMMATMAVASVLNKSVANKSVLNKASLNKNKNKNKNKSTMDGGSLGLSQLIPSFELRRLHQQPSRNAYTAARRFTWEKLDILPPPGPDYTRLETTVLLSMQRRDRERVRRLPDIQIESTISVGEFTRALHIEDLGGFEQTEGLFQAILTACEYVGLIYKSQFNRLRPNQFEPMLRPLLAVPVHESYPSNHSFQCFSIAFAFSTILPEHPATDELARIAQNVAENREWAGLHYPSDTQAGRDLARRFAPYLHDAFGPLFQAVHDEWV</sequence>
<feature type="domain" description="Phosphatidic acid phosphatase type 2/haloperoxidase" evidence="1">
    <location>
        <begin position="219"/>
        <end position="319"/>
    </location>
</feature>
<evidence type="ECO:0000259" key="1">
    <source>
        <dbReference type="Pfam" id="PF01569"/>
    </source>
</evidence>
<proteinExistence type="predicted"/>
<dbReference type="RefSeq" id="WP_164577427.1">
    <property type="nucleotide sequence ID" value="NZ_CAXURF020000002.1"/>
</dbReference>
<dbReference type="EMBL" id="WUEZ01000021">
    <property type="protein sequence ID" value="NEI35984.1"/>
    <property type="molecule type" value="Genomic_DNA"/>
</dbReference>
<evidence type="ECO:0000313" key="2">
    <source>
        <dbReference type="EMBL" id="NEI35984.1"/>
    </source>
</evidence>
<dbReference type="InterPro" id="IPR036938">
    <property type="entry name" value="PAP2/HPO_sf"/>
</dbReference>
<dbReference type="Proteomes" id="UP000471560">
    <property type="component" value="Unassembled WGS sequence"/>
</dbReference>
<accession>A0A6P0BAQ1</accession>
<protein>
    <submittedName>
        <fullName evidence="2">Phosphatase PAP2 family protein</fullName>
    </submittedName>
</protein>
<gene>
    <name evidence="2" type="ORF">GR204_18655</name>
</gene>
<dbReference type="AlphaFoldDB" id="A0A6P0BAQ1"/>
<organism evidence="2 3">
    <name type="scientific">Rhizobium leguminosarum</name>
    <dbReference type="NCBI Taxonomy" id="384"/>
    <lineage>
        <taxon>Bacteria</taxon>
        <taxon>Pseudomonadati</taxon>
        <taxon>Pseudomonadota</taxon>
        <taxon>Alphaproteobacteria</taxon>
        <taxon>Hyphomicrobiales</taxon>
        <taxon>Rhizobiaceae</taxon>
        <taxon>Rhizobium/Agrobacterium group</taxon>
        <taxon>Rhizobium</taxon>
    </lineage>
</organism>
<dbReference type="SUPFAM" id="SSF48317">
    <property type="entry name" value="Acid phosphatase/Vanadium-dependent haloperoxidase"/>
    <property type="match status" value="1"/>
</dbReference>
<name>A0A6P0BAQ1_RHILE</name>
<dbReference type="Pfam" id="PF01569">
    <property type="entry name" value="PAP2"/>
    <property type="match status" value="1"/>
</dbReference>